<dbReference type="InterPro" id="IPR008532">
    <property type="entry name" value="NFACT_RNA-bd"/>
</dbReference>
<feature type="domain" description="NFACT RNA-binding" evidence="2">
    <location>
        <begin position="408"/>
        <end position="504"/>
    </location>
</feature>
<reference evidence="3 4" key="1">
    <citation type="submission" date="2020-09" db="EMBL/GenBank/DDBJ databases">
        <title>Echinicola sp. CAU 1574 isolated from sand of Sido Beach.</title>
        <authorList>
            <person name="Kim W."/>
        </authorList>
    </citation>
    <scope>NUCLEOTIDE SEQUENCE [LARGE SCALE GENOMIC DNA]</scope>
    <source>
        <strain evidence="3 4">CAU 1574</strain>
    </source>
</reference>
<dbReference type="Pfam" id="PF05833">
    <property type="entry name" value="NFACT_N"/>
    <property type="match status" value="1"/>
</dbReference>
<protein>
    <submittedName>
        <fullName evidence="3">DUF814 domain-containing protein</fullName>
    </submittedName>
</protein>
<dbReference type="Proteomes" id="UP000647133">
    <property type="component" value="Unassembled WGS sequence"/>
</dbReference>
<comment type="caution">
    <text evidence="3">The sequence shown here is derived from an EMBL/GenBank/DDBJ whole genome shotgun (WGS) entry which is preliminary data.</text>
</comment>
<keyword evidence="4" id="KW-1185">Reference proteome</keyword>
<gene>
    <name evidence="3" type="ORF">IFO69_02560</name>
</gene>
<dbReference type="Pfam" id="PF05670">
    <property type="entry name" value="NFACT-R_1"/>
    <property type="match status" value="1"/>
</dbReference>
<evidence type="ECO:0000259" key="2">
    <source>
        <dbReference type="Pfam" id="PF05670"/>
    </source>
</evidence>
<proteinExistence type="predicted"/>
<feature type="coiled-coil region" evidence="1">
    <location>
        <begin position="335"/>
        <end position="369"/>
    </location>
</feature>
<evidence type="ECO:0000313" key="3">
    <source>
        <dbReference type="EMBL" id="MBD8487621.1"/>
    </source>
</evidence>
<dbReference type="RefSeq" id="WP_192007821.1">
    <property type="nucleotide sequence ID" value="NZ_JACYTQ010000001.1"/>
</dbReference>
<dbReference type="InterPro" id="IPR051608">
    <property type="entry name" value="RQC_Subunit_NEMF"/>
</dbReference>
<dbReference type="PANTHER" id="PTHR15239">
    <property type="entry name" value="NUCLEAR EXPORT MEDIATOR FACTOR NEMF"/>
    <property type="match status" value="1"/>
</dbReference>
<accession>A0ABR9AFX4</accession>
<dbReference type="Gene3D" id="2.30.310.10">
    <property type="entry name" value="ibrinogen binding protein from staphylococcus aureus domain"/>
    <property type="match status" value="1"/>
</dbReference>
<name>A0ABR9AFX4_9BACT</name>
<evidence type="ECO:0000256" key="1">
    <source>
        <dbReference type="SAM" id="Coils"/>
    </source>
</evidence>
<dbReference type="PANTHER" id="PTHR15239:SF6">
    <property type="entry name" value="RIBOSOME QUALITY CONTROL COMPLEX SUBUNIT NEMF"/>
    <property type="match status" value="1"/>
</dbReference>
<dbReference type="EMBL" id="JACYTQ010000001">
    <property type="protein sequence ID" value="MBD8487621.1"/>
    <property type="molecule type" value="Genomic_DNA"/>
</dbReference>
<keyword evidence="1" id="KW-0175">Coiled coil</keyword>
<sequence length="519" mass="59376">MHLNYHFLKFLCPELDTLLANKDLVVCFSQNKDELVMGFTDDISEVYIRANLNPSNTCLSFPDEYKRSKKNSADIFQEIIGDSVKSIQALSNERAFTLTFHSGRLLLFKLHGNRSNVLLYPSIEALPNTIFRNELKEDKNQLIASLERELETSYERFALLDGNAASFMPTLGKIPRSWLKSKGYITASIAEKWQLMEEMLDMLSAPLFSIILENNQYELTLLPAQNALFSTHNPIEACNEYFRYAVIYQAFEKEKNIISKALEEQKKKTEAYIKKTSAKLKELQHSAPPSQTADIIMANLHQIPQGAQEVVLFDFYQNKEITVQLKKGTSPQKHAENLYRKSKNRKIEIQQLEKNLEEKESHFLELSELLKELLTIDGFKDLREFTKSNQLFSKPKDKQETLPFKRFEIDGFEILVGKSAKANDQLLRQYAWKEDLWLHAKDVSGSHVLIKHKAGHSISKTTVERAAELAAYYSKSKSESLAAVMYTPCKYVRKVKGSAPGAVMVDKENVIMVKPIGPN</sequence>
<evidence type="ECO:0000313" key="4">
    <source>
        <dbReference type="Proteomes" id="UP000647133"/>
    </source>
</evidence>
<organism evidence="3 4">
    <name type="scientific">Echinicola arenosa</name>
    <dbReference type="NCBI Taxonomy" id="2774144"/>
    <lineage>
        <taxon>Bacteria</taxon>
        <taxon>Pseudomonadati</taxon>
        <taxon>Bacteroidota</taxon>
        <taxon>Cytophagia</taxon>
        <taxon>Cytophagales</taxon>
        <taxon>Cyclobacteriaceae</taxon>
        <taxon>Echinicola</taxon>
    </lineage>
</organism>